<accession>A0A381X7U4</accession>
<dbReference type="SUPFAM" id="SSF53383">
    <property type="entry name" value="PLP-dependent transferases"/>
    <property type="match status" value="1"/>
</dbReference>
<dbReference type="NCBIfam" id="NF002806">
    <property type="entry name" value="PRK02948.1"/>
    <property type="match status" value="1"/>
</dbReference>
<keyword evidence="9" id="KW-0175">Coiled coil</keyword>
<gene>
    <name evidence="11" type="ORF">METZ01_LOCUS113592</name>
</gene>
<dbReference type="PIRSF" id="PIRSF005572">
    <property type="entry name" value="NifS"/>
    <property type="match status" value="1"/>
</dbReference>
<comment type="similarity">
    <text evidence="2">Belongs to the class-V pyridoxal-phosphate-dependent aminotransferase family. NifS/IscS subfamily.</text>
</comment>
<dbReference type="PROSITE" id="PS00595">
    <property type="entry name" value="AA_TRANSFER_CLASS_5"/>
    <property type="match status" value="1"/>
</dbReference>
<dbReference type="FunFam" id="3.40.640.10:FF:000003">
    <property type="entry name" value="Cysteine desulfurase IscS"/>
    <property type="match status" value="1"/>
</dbReference>
<dbReference type="EC" id="2.8.1.7" evidence="3"/>
<dbReference type="InterPro" id="IPR015424">
    <property type="entry name" value="PyrdxlP-dep_Trfase"/>
</dbReference>
<evidence type="ECO:0000256" key="9">
    <source>
        <dbReference type="SAM" id="Coils"/>
    </source>
</evidence>
<dbReference type="EMBL" id="UINC01014193">
    <property type="protein sequence ID" value="SVA60738.1"/>
    <property type="molecule type" value="Genomic_DNA"/>
</dbReference>
<evidence type="ECO:0000313" key="11">
    <source>
        <dbReference type="EMBL" id="SVA60738.1"/>
    </source>
</evidence>
<dbReference type="AlphaFoldDB" id="A0A381X7U4"/>
<keyword evidence="8" id="KW-0411">Iron-sulfur</keyword>
<feature type="domain" description="Aminotransferase class V" evidence="10">
    <location>
        <begin position="2"/>
        <end position="360"/>
    </location>
</feature>
<dbReference type="InterPro" id="IPR000192">
    <property type="entry name" value="Aminotrans_V_dom"/>
</dbReference>
<organism evidence="11">
    <name type="scientific">marine metagenome</name>
    <dbReference type="NCBI Taxonomy" id="408172"/>
    <lineage>
        <taxon>unclassified sequences</taxon>
        <taxon>metagenomes</taxon>
        <taxon>ecological metagenomes</taxon>
    </lineage>
</organism>
<dbReference type="GO" id="GO:0031071">
    <property type="term" value="F:cysteine desulfurase activity"/>
    <property type="evidence" value="ECO:0007669"/>
    <property type="project" value="UniProtKB-EC"/>
</dbReference>
<keyword evidence="7" id="KW-0408">Iron</keyword>
<keyword evidence="6" id="KW-0663">Pyridoxal phosphate</keyword>
<feature type="coiled-coil region" evidence="9">
    <location>
        <begin position="242"/>
        <end position="269"/>
    </location>
</feature>
<keyword evidence="5" id="KW-0479">Metal-binding</keyword>
<proteinExistence type="inferred from homology"/>
<dbReference type="PANTHER" id="PTHR11601:SF34">
    <property type="entry name" value="CYSTEINE DESULFURASE"/>
    <property type="match status" value="1"/>
</dbReference>
<name>A0A381X7U4_9ZZZZ</name>
<evidence type="ECO:0000256" key="7">
    <source>
        <dbReference type="ARBA" id="ARBA00023004"/>
    </source>
</evidence>
<protein>
    <recommendedName>
        <fullName evidence="3">cysteine desulfurase</fullName>
        <ecNumber evidence="3">2.8.1.7</ecNumber>
    </recommendedName>
</protein>
<reference evidence="11" key="1">
    <citation type="submission" date="2018-05" db="EMBL/GenBank/DDBJ databases">
        <authorList>
            <person name="Lanie J.A."/>
            <person name="Ng W.-L."/>
            <person name="Kazmierczak K.M."/>
            <person name="Andrzejewski T.M."/>
            <person name="Davidsen T.M."/>
            <person name="Wayne K.J."/>
            <person name="Tettelin H."/>
            <person name="Glass J.I."/>
            <person name="Rusch D."/>
            <person name="Podicherti R."/>
            <person name="Tsui H.-C.T."/>
            <person name="Winkler M.E."/>
        </authorList>
    </citation>
    <scope>NUCLEOTIDE SEQUENCE</scope>
</reference>
<dbReference type="Pfam" id="PF00266">
    <property type="entry name" value="Aminotran_5"/>
    <property type="match status" value="1"/>
</dbReference>
<comment type="cofactor">
    <cofactor evidence="1">
        <name>pyridoxal 5'-phosphate</name>
        <dbReference type="ChEBI" id="CHEBI:597326"/>
    </cofactor>
</comment>
<dbReference type="GO" id="GO:0046872">
    <property type="term" value="F:metal ion binding"/>
    <property type="evidence" value="ECO:0007669"/>
    <property type="project" value="UniProtKB-KW"/>
</dbReference>
<dbReference type="InterPro" id="IPR020578">
    <property type="entry name" value="Aminotrans_V_PyrdxlP_BS"/>
</dbReference>
<dbReference type="Gene3D" id="3.40.640.10">
    <property type="entry name" value="Type I PLP-dependent aspartate aminotransferase-like (Major domain)"/>
    <property type="match status" value="1"/>
</dbReference>
<dbReference type="InterPro" id="IPR016454">
    <property type="entry name" value="Cysteine_dSase"/>
</dbReference>
<evidence type="ECO:0000256" key="2">
    <source>
        <dbReference type="ARBA" id="ARBA00006490"/>
    </source>
</evidence>
<evidence type="ECO:0000259" key="10">
    <source>
        <dbReference type="Pfam" id="PF00266"/>
    </source>
</evidence>
<evidence type="ECO:0000256" key="1">
    <source>
        <dbReference type="ARBA" id="ARBA00001933"/>
    </source>
</evidence>
<dbReference type="GO" id="GO:0051536">
    <property type="term" value="F:iron-sulfur cluster binding"/>
    <property type="evidence" value="ECO:0007669"/>
    <property type="project" value="UniProtKB-KW"/>
</dbReference>
<dbReference type="PANTHER" id="PTHR11601">
    <property type="entry name" value="CYSTEINE DESULFURYLASE FAMILY MEMBER"/>
    <property type="match status" value="1"/>
</dbReference>
<dbReference type="InterPro" id="IPR015422">
    <property type="entry name" value="PyrdxlP-dep_Trfase_small"/>
</dbReference>
<evidence type="ECO:0000256" key="4">
    <source>
        <dbReference type="ARBA" id="ARBA00022679"/>
    </source>
</evidence>
<evidence type="ECO:0000256" key="3">
    <source>
        <dbReference type="ARBA" id="ARBA00012239"/>
    </source>
</evidence>
<keyword evidence="4" id="KW-0808">Transferase</keyword>
<evidence type="ECO:0000256" key="5">
    <source>
        <dbReference type="ARBA" id="ARBA00022723"/>
    </source>
</evidence>
<evidence type="ECO:0000256" key="8">
    <source>
        <dbReference type="ARBA" id="ARBA00023014"/>
    </source>
</evidence>
<evidence type="ECO:0000256" key="6">
    <source>
        <dbReference type="ARBA" id="ARBA00022898"/>
    </source>
</evidence>
<sequence>MDHHATTPVDPRVFEAMTPYFTENFGNASSLDHTYGYDASDAVKKARETIANAIGANVAEIIFTSGATESDNLALIGVMEKNKEKGNHLITCATEHKAILDTAHHLESLGYKVTFLPVDEFGQINLESLKEAITEQTILISIMAANNEIGTIADIAEIGKIAHENGVLFHTDAAQAVGHIPIDVQKMNIDLMSFSSHKIYGPKGIGALYVRSLSPRVKIDSIVYGGGQERNIRSGTLNVPGIVGFAKAIEIAQKEMEQENEKFKKWMNIMLAKLSEAGAKLNGHPEKRLAHNLNVRFDGIESKAIINSVSKKIAISAGSACTTQVVEPSHVLLALGLSEDQTHSSIRVGCGRFNTEEEIQIAADEIYHAVESLAKIRI</sequence>
<dbReference type="Gene3D" id="3.90.1150.10">
    <property type="entry name" value="Aspartate Aminotransferase, domain 1"/>
    <property type="match status" value="1"/>
</dbReference>
<dbReference type="InterPro" id="IPR015421">
    <property type="entry name" value="PyrdxlP-dep_Trfase_major"/>
</dbReference>